<protein>
    <submittedName>
        <fullName evidence="1">Uncharacterized protein</fullName>
    </submittedName>
</protein>
<sequence length="319" mass="35943">MEEIVHLGIPFLTPDQWDVITPAYKDFELIRSEGPRFGDMFKCKLKSTKEVVAMKILTIPEDQKSNGIPYSILNHVSILKTLNHPNILKLHTVLRTDLDVEDVFLVFEYIDVSLKKFLATPFPIDVIKLGKPFLRQALSGLAYLHVQKIIHRNLKPNNILLSFQNHEISKLKLTDFGVAKSIEPPLSPYSINMGNPCYKAPELLLGFTNYSTAVDIWSMGCIFAEMIKLQPLFIGNDGPKILTEIFCLLGTPTEENWPGVASLCSFIQAFDPPIKPKDLAAEFPKLEPDGLDLLSRMLCLCPNSRISAVEALEHPYLRP</sequence>
<keyword evidence="2" id="KW-1185">Reference proteome</keyword>
<comment type="caution">
    <text evidence="1">The sequence shown here is derived from an EMBL/GenBank/DDBJ whole genome shotgun (WGS) entry which is preliminary data.</text>
</comment>
<organism evidence="1 2">
    <name type="scientific">Trifolium pratense</name>
    <name type="common">Red clover</name>
    <dbReference type="NCBI Taxonomy" id="57577"/>
    <lineage>
        <taxon>Eukaryota</taxon>
        <taxon>Viridiplantae</taxon>
        <taxon>Streptophyta</taxon>
        <taxon>Embryophyta</taxon>
        <taxon>Tracheophyta</taxon>
        <taxon>Spermatophyta</taxon>
        <taxon>Magnoliopsida</taxon>
        <taxon>eudicotyledons</taxon>
        <taxon>Gunneridae</taxon>
        <taxon>Pentapetalae</taxon>
        <taxon>rosids</taxon>
        <taxon>fabids</taxon>
        <taxon>Fabales</taxon>
        <taxon>Fabaceae</taxon>
        <taxon>Papilionoideae</taxon>
        <taxon>50 kb inversion clade</taxon>
        <taxon>NPAAA clade</taxon>
        <taxon>Hologalegina</taxon>
        <taxon>IRL clade</taxon>
        <taxon>Trifolieae</taxon>
        <taxon>Trifolium</taxon>
    </lineage>
</organism>
<gene>
    <name evidence="1" type="ORF">MILVUS5_LOCUS32777</name>
</gene>
<evidence type="ECO:0000313" key="2">
    <source>
        <dbReference type="Proteomes" id="UP001177021"/>
    </source>
</evidence>
<proteinExistence type="predicted"/>
<dbReference type="EMBL" id="CASHSV030000513">
    <property type="protein sequence ID" value="CAJ2668387.1"/>
    <property type="molecule type" value="Genomic_DNA"/>
</dbReference>
<evidence type="ECO:0000313" key="1">
    <source>
        <dbReference type="EMBL" id="CAJ2668387.1"/>
    </source>
</evidence>
<dbReference type="Proteomes" id="UP001177021">
    <property type="component" value="Unassembled WGS sequence"/>
</dbReference>
<reference evidence="1" key="1">
    <citation type="submission" date="2023-10" db="EMBL/GenBank/DDBJ databases">
        <authorList>
            <person name="Rodriguez Cubillos JULIANA M."/>
            <person name="De Vega J."/>
        </authorList>
    </citation>
    <scope>NUCLEOTIDE SEQUENCE</scope>
</reference>
<accession>A0ACB0LMM2</accession>
<name>A0ACB0LMM2_TRIPR</name>